<dbReference type="Proteomes" id="UP000006038">
    <property type="component" value="Chromosome 11"/>
</dbReference>
<keyword evidence="2" id="KW-0812">Transmembrane</keyword>
<feature type="transmembrane region" description="Helical" evidence="2">
    <location>
        <begin position="52"/>
        <end position="70"/>
    </location>
</feature>
<accession>J3N826</accession>
<feature type="compositionally biased region" description="Basic and acidic residues" evidence="1">
    <location>
        <begin position="466"/>
        <end position="475"/>
    </location>
</feature>
<dbReference type="AlphaFoldDB" id="J3N826"/>
<proteinExistence type="predicted"/>
<evidence type="ECO:0000313" key="4">
    <source>
        <dbReference type="EnsemblPlants" id="OB11G19620.1"/>
    </source>
</evidence>
<dbReference type="HOGENOM" id="CLU_536799_0_0_1"/>
<evidence type="ECO:0000256" key="1">
    <source>
        <dbReference type="SAM" id="MobiDB-lite"/>
    </source>
</evidence>
<sequence length="508" mass="57876">MKKMRRTWKMLLHGLLKKLENGETVFVVTKGEVVFMVEAETGLQETITMLNLMKRIMVMMSTIVLVAYHGEEIMMKKGLMLILHGNSRLIKYSEEKKLAMASLEFEDYAIIWWEQLVNERQEAGQDEIATWAEIKAAMGARFISRRYRRDLFDRLQNLKQASKAECKLQQDAKARKSSSFSARVTPSGNKFMPRANVNRGTTVNSSGGIRSNVSGFSSGKDAAISSVKSKPTVSSSTSIGSTSGSRDIQCFKCGGFVHVIREFPNNAAIVLIEQGEYISASEVEEDFLDDATEDVVGEEDIQYEFEQDKVEEKVYKVIIDGCSCHNLARKKMCDKLGLKLLRHPNPYHVQWPNDSRNIKIGHWVKVSAKIGEYEDAVLCDVVPMTVCYLLLGRPWQFDRSSQYCGRTNQFSIKRGRNFVLKPMTPQQIMAEHMQKCSEVRIESEKEREQNKLSKIHKSMSKSHKPNVSDKQKREGENLVMLATKSEMRDVRNNPAQVLIVLVYKEVML</sequence>
<dbReference type="InterPro" id="IPR005162">
    <property type="entry name" value="Retrotrans_gag_dom"/>
</dbReference>
<evidence type="ECO:0000256" key="2">
    <source>
        <dbReference type="SAM" id="Phobius"/>
    </source>
</evidence>
<reference evidence="4" key="2">
    <citation type="submission" date="2013-04" db="UniProtKB">
        <authorList>
            <consortium name="EnsemblPlants"/>
        </authorList>
    </citation>
    <scope>IDENTIFICATION</scope>
</reference>
<dbReference type="OMA" id="ENIFHRR"/>
<dbReference type="Pfam" id="PF03732">
    <property type="entry name" value="Retrotrans_gag"/>
    <property type="match status" value="1"/>
</dbReference>
<organism evidence="4">
    <name type="scientific">Oryza brachyantha</name>
    <name type="common">malo sina</name>
    <dbReference type="NCBI Taxonomy" id="4533"/>
    <lineage>
        <taxon>Eukaryota</taxon>
        <taxon>Viridiplantae</taxon>
        <taxon>Streptophyta</taxon>
        <taxon>Embryophyta</taxon>
        <taxon>Tracheophyta</taxon>
        <taxon>Spermatophyta</taxon>
        <taxon>Magnoliopsida</taxon>
        <taxon>Liliopsida</taxon>
        <taxon>Poales</taxon>
        <taxon>Poaceae</taxon>
        <taxon>BOP clade</taxon>
        <taxon>Oryzoideae</taxon>
        <taxon>Oryzeae</taxon>
        <taxon>Oryzinae</taxon>
        <taxon>Oryza</taxon>
    </lineage>
</organism>
<evidence type="ECO:0000259" key="3">
    <source>
        <dbReference type="Pfam" id="PF03732"/>
    </source>
</evidence>
<protein>
    <recommendedName>
        <fullName evidence="3">Retrotransposon gag domain-containing protein</fullName>
    </recommendedName>
</protein>
<keyword evidence="2" id="KW-1133">Transmembrane helix</keyword>
<feature type="region of interest" description="Disordered" evidence="1">
    <location>
        <begin position="447"/>
        <end position="475"/>
    </location>
</feature>
<dbReference type="EnsemblPlants" id="OB11G19620.1">
    <property type="protein sequence ID" value="OB11G19620.1"/>
    <property type="gene ID" value="OB11G19620"/>
</dbReference>
<keyword evidence="5" id="KW-1185">Reference proteome</keyword>
<dbReference type="eggNOG" id="KOG0017">
    <property type="taxonomic scope" value="Eukaryota"/>
</dbReference>
<dbReference type="CDD" id="cd00303">
    <property type="entry name" value="retropepsin_like"/>
    <property type="match status" value="1"/>
</dbReference>
<evidence type="ECO:0000313" key="5">
    <source>
        <dbReference type="Proteomes" id="UP000006038"/>
    </source>
</evidence>
<feature type="compositionally biased region" description="Basic residues" evidence="1">
    <location>
        <begin position="453"/>
        <end position="464"/>
    </location>
</feature>
<dbReference type="Gramene" id="OB11G19620.1">
    <property type="protein sequence ID" value="OB11G19620.1"/>
    <property type="gene ID" value="OB11G19620"/>
</dbReference>
<feature type="domain" description="Retrotransposon gag" evidence="3">
    <location>
        <begin position="100"/>
        <end position="163"/>
    </location>
</feature>
<name>J3N826_ORYBR</name>
<feature type="compositionally biased region" description="Polar residues" evidence="1">
    <location>
        <begin position="198"/>
        <end position="210"/>
    </location>
</feature>
<keyword evidence="2" id="KW-0472">Membrane</keyword>
<dbReference type="PANTHER" id="PTHR35046">
    <property type="entry name" value="ZINC KNUCKLE (CCHC-TYPE) FAMILY PROTEIN"/>
    <property type="match status" value="1"/>
</dbReference>
<dbReference type="PANTHER" id="PTHR35046:SF9">
    <property type="entry name" value="RNA-DIRECTED DNA POLYMERASE"/>
    <property type="match status" value="1"/>
</dbReference>
<reference evidence="4" key="1">
    <citation type="journal article" date="2013" name="Nat. Commun.">
        <title>Whole-genome sequencing of Oryza brachyantha reveals mechanisms underlying Oryza genome evolution.</title>
        <authorList>
            <person name="Chen J."/>
            <person name="Huang Q."/>
            <person name="Gao D."/>
            <person name="Wang J."/>
            <person name="Lang Y."/>
            <person name="Liu T."/>
            <person name="Li B."/>
            <person name="Bai Z."/>
            <person name="Luis Goicoechea J."/>
            <person name="Liang C."/>
            <person name="Chen C."/>
            <person name="Zhang W."/>
            <person name="Sun S."/>
            <person name="Liao Y."/>
            <person name="Zhang X."/>
            <person name="Yang L."/>
            <person name="Song C."/>
            <person name="Wang M."/>
            <person name="Shi J."/>
            <person name="Liu G."/>
            <person name="Liu J."/>
            <person name="Zhou H."/>
            <person name="Zhou W."/>
            <person name="Yu Q."/>
            <person name="An N."/>
            <person name="Chen Y."/>
            <person name="Cai Q."/>
            <person name="Wang B."/>
            <person name="Liu B."/>
            <person name="Min J."/>
            <person name="Huang Y."/>
            <person name="Wu H."/>
            <person name="Li Z."/>
            <person name="Zhang Y."/>
            <person name="Yin Y."/>
            <person name="Song W."/>
            <person name="Jiang J."/>
            <person name="Jackson S.A."/>
            <person name="Wing R.A."/>
            <person name="Wang J."/>
            <person name="Chen M."/>
        </authorList>
    </citation>
    <scope>NUCLEOTIDE SEQUENCE [LARGE SCALE GENOMIC DNA]</scope>
    <source>
        <strain evidence="4">cv. IRGC 101232</strain>
    </source>
</reference>
<feature type="region of interest" description="Disordered" evidence="1">
    <location>
        <begin position="191"/>
        <end position="210"/>
    </location>
</feature>